<dbReference type="Proteomes" id="UP000019267">
    <property type="component" value="Chromosome"/>
</dbReference>
<keyword evidence="3" id="KW-1185">Reference proteome</keyword>
<sequence>MIKNEVYAALQITKKEIRFIVGKYRNERGLIVISKDRKKATGRNAWLNEANEVINISEVAGYVNKFIANYEKNFNQKLERILIVYPSSSTAIIDGFAQVLTTNGRFENEDRKMLLHNTKLMSQKDGYKIINIRPYQYVIDQTIQKSTIKVGINAKSIRMMSRVYAVPDNVFNSHNLVIEKCKKEILAKNVEAYVVARQCVGDSELRNPFVILNWEWDNIDLCFFAKETLMKKLNLKYGVKNIVEELAIKMKCKTEVASKYLFKLINFNGNKTDKNVIYRKYLSDKKINFELTFEQIKEMVQELIYSVMDKVDWEINNEFKSLQSAFKIIHNGKITNISGFEKLLARSKYYSQSFVYFSHVTGASEIWTTALCGSIKYMHMANKIAPILATSTEKVDKLTLIEKQKQMMLRQQNEQMQRQQQAPVHQRPIPTMVQPQYNGVAPYQQKQMDPRMFNQNIPAQPMNQQMSVQNLQNNNQFLQQSGIINTQTNR</sequence>
<gene>
    <name evidence="2" type="primary">ftsA</name>
    <name evidence="2" type="ORF">SCULI_v1c07850</name>
</gene>
<dbReference type="KEGG" id="scq:SCULI_v1c07850"/>
<dbReference type="OrthoDB" id="387486at2"/>
<evidence type="ECO:0000259" key="1">
    <source>
        <dbReference type="SMART" id="SM00842"/>
    </source>
</evidence>
<feature type="domain" description="SHS2" evidence="1">
    <location>
        <begin position="7"/>
        <end position="199"/>
    </location>
</feature>
<dbReference type="SMART" id="SM00842">
    <property type="entry name" value="FtsA"/>
    <property type="match status" value="1"/>
</dbReference>
<name>W6A812_9MOLU</name>
<dbReference type="HOGENOM" id="CLU_568479_0_0_14"/>
<dbReference type="SUPFAM" id="SSF53067">
    <property type="entry name" value="Actin-like ATPase domain"/>
    <property type="match status" value="1"/>
</dbReference>
<proteinExistence type="predicted"/>
<dbReference type="AlphaFoldDB" id="W6A812"/>
<dbReference type="InterPro" id="IPR043129">
    <property type="entry name" value="ATPase_NBD"/>
</dbReference>
<dbReference type="PATRIC" id="fig|1276246.3.peg.782"/>
<keyword evidence="2" id="KW-0132">Cell division</keyword>
<dbReference type="InterPro" id="IPR003494">
    <property type="entry name" value="SHS2_FtsA"/>
</dbReference>
<dbReference type="EMBL" id="CP006681">
    <property type="protein sequence ID" value="AHI53126.1"/>
    <property type="molecule type" value="Genomic_DNA"/>
</dbReference>
<keyword evidence="2" id="KW-0131">Cell cycle</keyword>
<dbReference type="GO" id="GO:0051301">
    <property type="term" value="P:cell division"/>
    <property type="evidence" value="ECO:0007669"/>
    <property type="project" value="UniProtKB-KW"/>
</dbReference>
<evidence type="ECO:0000313" key="2">
    <source>
        <dbReference type="EMBL" id="AHI53126.1"/>
    </source>
</evidence>
<evidence type="ECO:0000313" key="3">
    <source>
        <dbReference type="Proteomes" id="UP000019267"/>
    </source>
</evidence>
<dbReference type="eggNOG" id="COG0849">
    <property type="taxonomic scope" value="Bacteria"/>
</dbReference>
<accession>W6A812</accession>
<protein>
    <submittedName>
        <fullName evidence="2">Cell division protein FtsA</fullName>
    </submittedName>
</protein>
<dbReference type="RefSeq" id="WP_025363355.1">
    <property type="nucleotide sequence ID" value="NZ_CP006681.1"/>
</dbReference>
<reference evidence="2 3" key="1">
    <citation type="journal article" date="2014" name="Genome Biol. Evol.">
        <title>Molecular evolution of the substrate utilization strategies and putative virulence factors in mosquito-associated Spiroplasma species.</title>
        <authorList>
            <person name="Chang T.H."/>
            <person name="Lo W.S."/>
            <person name="Ku C."/>
            <person name="Chen L.L."/>
            <person name="Kuo C.H."/>
        </authorList>
    </citation>
    <scope>NUCLEOTIDE SEQUENCE [LARGE SCALE GENOMIC DNA]</scope>
    <source>
        <strain evidence="2">AES-1</strain>
    </source>
</reference>
<dbReference type="STRING" id="1276246.SCULI_v1c07850"/>
<organism evidence="2 3">
    <name type="scientific">Spiroplasma culicicola AES-1</name>
    <dbReference type="NCBI Taxonomy" id="1276246"/>
    <lineage>
        <taxon>Bacteria</taxon>
        <taxon>Bacillati</taxon>
        <taxon>Mycoplasmatota</taxon>
        <taxon>Mollicutes</taxon>
        <taxon>Entomoplasmatales</taxon>
        <taxon>Spiroplasmataceae</taxon>
        <taxon>Spiroplasma</taxon>
    </lineage>
</organism>